<dbReference type="PANTHER" id="PTHR22878">
    <property type="entry name" value="DYNEIN HEAVY CHAIN 6, AXONEMAL-LIKE-RELATED"/>
    <property type="match status" value="1"/>
</dbReference>
<dbReference type="GO" id="GO:0045505">
    <property type="term" value="F:dynein intermediate chain binding"/>
    <property type="evidence" value="ECO:0007669"/>
    <property type="project" value="InterPro"/>
</dbReference>
<dbReference type="GO" id="GO:0030286">
    <property type="term" value="C:dynein complex"/>
    <property type="evidence" value="ECO:0007669"/>
    <property type="project" value="InterPro"/>
</dbReference>
<evidence type="ECO:0000313" key="1">
    <source>
        <dbReference type="EnsemblMetazoa" id="XP_019754419.1"/>
    </source>
</evidence>
<dbReference type="InterPro" id="IPR026983">
    <property type="entry name" value="DHC"/>
</dbReference>
<dbReference type="GO" id="GO:0051959">
    <property type="term" value="F:dynein light intermediate chain binding"/>
    <property type="evidence" value="ECO:0007669"/>
    <property type="project" value="InterPro"/>
</dbReference>
<dbReference type="EnsemblMetazoa" id="XM_019898860.1">
    <property type="protein sequence ID" value="XP_019754419.1"/>
    <property type="gene ID" value="LOC109533523"/>
</dbReference>
<dbReference type="GO" id="GO:0007018">
    <property type="term" value="P:microtubule-based movement"/>
    <property type="evidence" value="ECO:0007669"/>
    <property type="project" value="InterPro"/>
</dbReference>
<reference evidence="2" key="1">
    <citation type="journal article" date="2013" name="Genome Biol.">
        <title>Draft genome of the mountain pine beetle, Dendroctonus ponderosae Hopkins, a major forest pest.</title>
        <authorList>
            <person name="Keeling C.I."/>
            <person name="Yuen M.M."/>
            <person name="Liao N.Y."/>
            <person name="Docking T.R."/>
            <person name="Chan S.K."/>
            <person name="Taylor G.A."/>
            <person name="Palmquist D.L."/>
            <person name="Jackman S.D."/>
            <person name="Nguyen A."/>
            <person name="Li M."/>
            <person name="Henderson H."/>
            <person name="Janes J.K."/>
            <person name="Zhao Y."/>
            <person name="Pandoh P."/>
            <person name="Moore R."/>
            <person name="Sperling F.A."/>
            <person name="Huber D.P."/>
            <person name="Birol I."/>
            <person name="Jones S.J."/>
            <person name="Bohlmann J."/>
        </authorList>
    </citation>
    <scope>NUCLEOTIDE SEQUENCE</scope>
</reference>
<name>A0AAR5NZR3_DENPD</name>
<reference evidence="1" key="2">
    <citation type="submission" date="2024-08" db="UniProtKB">
        <authorList>
            <consortium name="EnsemblMetazoa"/>
        </authorList>
    </citation>
    <scope>IDENTIFICATION</scope>
</reference>
<proteinExistence type="predicted"/>
<protein>
    <recommendedName>
        <fullName evidence="3">Dynein heavy chain linker domain-containing protein</fullName>
    </recommendedName>
</protein>
<dbReference type="AlphaFoldDB" id="A0AAR5NZR3"/>
<organism evidence="1 2">
    <name type="scientific">Dendroctonus ponderosae</name>
    <name type="common">Mountain pine beetle</name>
    <dbReference type="NCBI Taxonomy" id="77166"/>
    <lineage>
        <taxon>Eukaryota</taxon>
        <taxon>Metazoa</taxon>
        <taxon>Ecdysozoa</taxon>
        <taxon>Arthropoda</taxon>
        <taxon>Hexapoda</taxon>
        <taxon>Insecta</taxon>
        <taxon>Pterygota</taxon>
        <taxon>Neoptera</taxon>
        <taxon>Endopterygota</taxon>
        <taxon>Coleoptera</taxon>
        <taxon>Polyphaga</taxon>
        <taxon>Cucujiformia</taxon>
        <taxon>Curculionidae</taxon>
        <taxon>Scolytinae</taxon>
        <taxon>Dendroctonus</taxon>
    </lineage>
</organism>
<keyword evidence="2" id="KW-1185">Reference proteome</keyword>
<dbReference type="PANTHER" id="PTHR22878:SF73">
    <property type="entry name" value="DYNEIN AXONEMAL HEAVY CHAIN 1"/>
    <property type="match status" value="1"/>
</dbReference>
<evidence type="ECO:0000313" key="2">
    <source>
        <dbReference type="Proteomes" id="UP000019118"/>
    </source>
</evidence>
<dbReference type="Proteomes" id="UP000019118">
    <property type="component" value="Unassembled WGS sequence"/>
</dbReference>
<evidence type="ECO:0008006" key="3">
    <source>
        <dbReference type="Google" id="ProtNLM"/>
    </source>
</evidence>
<accession>A0AAR5NZR3</accession>
<sequence>MNNKPLGKDSSVIGKKKKFGRGYYAELLTNPDYTDPLKKIYQGVNRKFNFIWQVKTEKYAPILMELVAPQKKVVLAPAKRWMTFEADKDIAFPVDTFKPKVPASIIYRLQLEICRSPENWIEHGIIDGIRHPLPATAFIPNSEVNEENRSSFDLDRLFHWVHVAALDYQPKEKLWKVMTLDGLKRTFFLPKLLLMMKAEDPVNFANRIISAIALRKKCEEVIRCEFVMDCMSLTGTPTMSDEMLEGIVDLVKSTKVGKAMFYTDYFHKCLKVAQMSLFTSSYGAKFVTLEEFNTIQNQTSSIAFKQLKNNWLETLVFNIRMCIGDLGKGWFDINEKNFKIYEISKLNRFMELVKYRMQYTLRLLVENTLQVFISLVETPCWPCLSVEDDFVWGEDLLNSPFMGQAAPLFSLQLRMDESGAFYSTTPESFAEVLLKLFDEALTQTHQIRQVHPLLLSNLRFPPDLCLSSVGLLAEEVCNVRNRFLLAYEKACIPLRAYAKEFDVHVNLYSLIISDYIKNYEIDSKTAAEVKEDISLHHRLKRSLEETLPNLIFIGPFYVQIDHLRVFLINKRQEIINKLLDLFSARMKQSIEDLLQEYKNVMVKLAVKPESIEHIFEIRDWMETIPMSVKSLEETCKRYLLEYDVLDHFWYALGNEDFENKWEAIGWPLRIYQQVDVADKFLKEEEERYYKLQLNDEFTLNDRIDTLTTQVVSMSGYRDVSKTHEYTQEIRKVW</sequence>